<dbReference type="RefSeq" id="WP_246594891.1">
    <property type="nucleotide sequence ID" value="NZ_BAABEA010000008.1"/>
</dbReference>
<dbReference type="Gene3D" id="3.30.450.40">
    <property type="match status" value="1"/>
</dbReference>
<evidence type="ECO:0008006" key="3">
    <source>
        <dbReference type="Google" id="ProtNLM"/>
    </source>
</evidence>
<dbReference type="InterPro" id="IPR029016">
    <property type="entry name" value="GAF-like_dom_sf"/>
</dbReference>
<evidence type="ECO:0000313" key="1">
    <source>
        <dbReference type="EMBL" id="GIM64209.1"/>
    </source>
</evidence>
<dbReference type="SUPFAM" id="SSF55785">
    <property type="entry name" value="PYP-like sensor domain (PAS domain)"/>
    <property type="match status" value="1"/>
</dbReference>
<dbReference type="InterPro" id="IPR035965">
    <property type="entry name" value="PAS-like_dom_sf"/>
</dbReference>
<reference evidence="1" key="1">
    <citation type="submission" date="2021-03" db="EMBL/GenBank/DDBJ databases">
        <title>Whole genome shotgun sequence of Actinoplanes auranticolor NBRC 12245.</title>
        <authorList>
            <person name="Komaki H."/>
            <person name="Tamura T."/>
        </authorList>
    </citation>
    <scope>NUCLEOTIDE SEQUENCE</scope>
    <source>
        <strain evidence="1">NBRC 12245</strain>
    </source>
</reference>
<dbReference type="SUPFAM" id="SSF55781">
    <property type="entry name" value="GAF domain-like"/>
    <property type="match status" value="1"/>
</dbReference>
<dbReference type="PANTHER" id="PTHR43102:SF2">
    <property type="entry name" value="GAF DOMAIN-CONTAINING PROTEIN"/>
    <property type="match status" value="1"/>
</dbReference>
<name>A0A919S6T8_9ACTN</name>
<dbReference type="AlphaFoldDB" id="A0A919S6T8"/>
<keyword evidence="2" id="KW-1185">Reference proteome</keyword>
<evidence type="ECO:0000313" key="2">
    <source>
        <dbReference type="Proteomes" id="UP000681340"/>
    </source>
</evidence>
<dbReference type="Proteomes" id="UP000681340">
    <property type="component" value="Unassembled WGS sequence"/>
</dbReference>
<comment type="caution">
    <text evidence="1">The sequence shown here is derived from an EMBL/GenBank/DDBJ whole genome shotgun (WGS) entry which is preliminary data.</text>
</comment>
<accession>A0A919S6T8</accession>
<dbReference type="Gene3D" id="3.30.450.20">
    <property type="entry name" value="PAS domain"/>
    <property type="match status" value="1"/>
</dbReference>
<organism evidence="1 2">
    <name type="scientific">Actinoplanes auranticolor</name>
    <dbReference type="NCBI Taxonomy" id="47988"/>
    <lineage>
        <taxon>Bacteria</taxon>
        <taxon>Bacillati</taxon>
        <taxon>Actinomycetota</taxon>
        <taxon>Actinomycetes</taxon>
        <taxon>Micromonosporales</taxon>
        <taxon>Micromonosporaceae</taxon>
        <taxon>Actinoplanes</taxon>
    </lineage>
</organism>
<sequence>MSGDEQQRLAALHEYRVLDAPADDELTAVVRVAAMCGRRLREGTFVHVRDARTDPVYRDNPWVTGVLADVRFYASAPLVTPQGHALGTLCVFDSVPRELTGEQRARLEDLAGVILALFERRRQARITAEPAIEAEARQRFTDTVLDTIDVAVVAADRSGHLTVFNRTARDWHGLDADPSVEPADFAEHYRLFRADGVTPIPSEEIPLLQVLHGGAVSEAELVIRPDGLPARHVVVGGSALTAADGTPLGRSWR</sequence>
<gene>
    <name evidence="1" type="ORF">Aau02nite_08980</name>
</gene>
<proteinExistence type="predicted"/>
<protein>
    <recommendedName>
        <fullName evidence="3">GAF domain-containing protein</fullName>
    </recommendedName>
</protein>
<dbReference type="PANTHER" id="PTHR43102">
    <property type="entry name" value="SLR1143 PROTEIN"/>
    <property type="match status" value="1"/>
</dbReference>
<dbReference type="EMBL" id="BOQL01000007">
    <property type="protein sequence ID" value="GIM64209.1"/>
    <property type="molecule type" value="Genomic_DNA"/>
</dbReference>